<dbReference type="RefSeq" id="WP_306019741.1">
    <property type="nucleotide sequence ID" value="NZ_CP129013.1"/>
</dbReference>
<keyword evidence="1" id="KW-0812">Transmembrane</keyword>
<keyword evidence="3" id="KW-1185">Reference proteome</keyword>
<accession>A0ABY9JST6</accession>
<reference evidence="2 3" key="1">
    <citation type="submission" date="2023-06" db="EMBL/GenBank/DDBJ databases">
        <title>Five Gram-positive bacteria isolated from mangrove sediments in Shenzhen, Guangdong, China.</title>
        <authorList>
            <person name="Yu S."/>
            <person name="Zheng W."/>
            <person name="Huang Y."/>
        </authorList>
    </citation>
    <scope>NUCLEOTIDE SEQUENCE [LARGE SCALE GENOMIC DNA]</scope>
    <source>
        <strain evidence="2 3">SaN35-3</strain>
    </source>
</reference>
<gene>
    <name evidence="2" type="ORF">LC087_17425</name>
</gene>
<feature type="transmembrane region" description="Helical" evidence="1">
    <location>
        <begin position="7"/>
        <end position="36"/>
    </location>
</feature>
<keyword evidence="2" id="KW-0282">Flagellum</keyword>
<evidence type="ECO:0000256" key="1">
    <source>
        <dbReference type="SAM" id="Phobius"/>
    </source>
</evidence>
<keyword evidence="1" id="KW-1133">Transmembrane helix</keyword>
<proteinExistence type="predicted"/>
<keyword evidence="2" id="KW-0966">Cell projection</keyword>
<sequence length="115" mass="12848">MKKVGLLIIGGIATFVLVGSIGPLISLAISLVILYFVTKEFLKTNSMTVKVALFIIGLVLVSITLSNFPALVGVFVAYVLYVIYKKWNEEKLDHHSNETNDPFTNFEKQWAELNK</sequence>
<dbReference type="EMBL" id="CP129013">
    <property type="protein sequence ID" value="WLR42457.1"/>
    <property type="molecule type" value="Genomic_DNA"/>
</dbReference>
<protein>
    <submittedName>
        <fullName evidence="2">Flagellar basal body rod protein</fullName>
    </submittedName>
</protein>
<dbReference type="Proteomes" id="UP001197974">
    <property type="component" value="Chromosome"/>
</dbReference>
<name>A0ABY9JST6_9BACI</name>
<keyword evidence="1" id="KW-0472">Membrane</keyword>
<evidence type="ECO:0000313" key="3">
    <source>
        <dbReference type="Proteomes" id="UP001197974"/>
    </source>
</evidence>
<evidence type="ECO:0000313" key="2">
    <source>
        <dbReference type="EMBL" id="WLR42457.1"/>
    </source>
</evidence>
<organism evidence="2 3">
    <name type="scientific">Bacillus carboniphilus</name>
    <dbReference type="NCBI Taxonomy" id="86663"/>
    <lineage>
        <taxon>Bacteria</taxon>
        <taxon>Bacillati</taxon>
        <taxon>Bacillota</taxon>
        <taxon>Bacilli</taxon>
        <taxon>Bacillales</taxon>
        <taxon>Bacillaceae</taxon>
        <taxon>Bacillus</taxon>
    </lineage>
</organism>
<feature type="transmembrane region" description="Helical" evidence="1">
    <location>
        <begin position="51"/>
        <end position="84"/>
    </location>
</feature>
<keyword evidence="2" id="KW-0969">Cilium</keyword>